<reference evidence="10 11" key="1">
    <citation type="submission" date="2024-02" db="EMBL/GenBank/DDBJ databases">
        <title>Chromosome-scale genome assembly of the rough periwinkle Littorina saxatilis.</title>
        <authorList>
            <person name="De Jode A."/>
            <person name="Faria R."/>
            <person name="Formenti G."/>
            <person name="Sims Y."/>
            <person name="Smith T.P."/>
            <person name="Tracey A."/>
            <person name="Wood J.M.D."/>
            <person name="Zagrodzka Z.B."/>
            <person name="Johannesson K."/>
            <person name="Butlin R.K."/>
            <person name="Leder E.H."/>
        </authorList>
    </citation>
    <scope>NUCLEOTIDE SEQUENCE [LARGE SCALE GENOMIC DNA]</scope>
    <source>
        <strain evidence="10">Snail1</strain>
        <tissue evidence="10">Muscle</tissue>
    </source>
</reference>
<accession>A0AAN9GI91</accession>
<evidence type="ECO:0000256" key="8">
    <source>
        <dbReference type="SAM" id="MobiDB-lite"/>
    </source>
</evidence>
<feature type="compositionally biased region" description="Polar residues" evidence="8">
    <location>
        <begin position="658"/>
        <end position="673"/>
    </location>
</feature>
<dbReference type="InterPro" id="IPR011009">
    <property type="entry name" value="Kinase-like_dom_sf"/>
</dbReference>
<evidence type="ECO:0000256" key="3">
    <source>
        <dbReference type="ARBA" id="ARBA00022679"/>
    </source>
</evidence>
<dbReference type="SUPFAM" id="SSF56112">
    <property type="entry name" value="Protein kinase-like (PK-like)"/>
    <property type="match status" value="1"/>
</dbReference>
<feature type="binding site" evidence="7">
    <location>
        <position position="370"/>
    </location>
    <ligand>
        <name>ATP</name>
        <dbReference type="ChEBI" id="CHEBI:30616"/>
    </ligand>
</feature>
<evidence type="ECO:0000256" key="2">
    <source>
        <dbReference type="ARBA" id="ARBA00022527"/>
    </source>
</evidence>
<evidence type="ECO:0000256" key="7">
    <source>
        <dbReference type="PROSITE-ProRule" id="PRU10141"/>
    </source>
</evidence>
<gene>
    <name evidence="10" type="ORF">V1264_013831</name>
</gene>
<keyword evidence="4 7" id="KW-0547">Nucleotide-binding</keyword>
<dbReference type="Pfam" id="PF00069">
    <property type="entry name" value="Pkinase"/>
    <property type="match status" value="1"/>
</dbReference>
<feature type="region of interest" description="Disordered" evidence="8">
    <location>
        <begin position="187"/>
        <end position="217"/>
    </location>
</feature>
<feature type="compositionally biased region" description="Low complexity" evidence="8">
    <location>
        <begin position="744"/>
        <end position="755"/>
    </location>
</feature>
<organism evidence="10 11">
    <name type="scientific">Littorina saxatilis</name>
    <dbReference type="NCBI Taxonomy" id="31220"/>
    <lineage>
        <taxon>Eukaryota</taxon>
        <taxon>Metazoa</taxon>
        <taxon>Spiralia</taxon>
        <taxon>Lophotrochozoa</taxon>
        <taxon>Mollusca</taxon>
        <taxon>Gastropoda</taxon>
        <taxon>Caenogastropoda</taxon>
        <taxon>Littorinimorpha</taxon>
        <taxon>Littorinoidea</taxon>
        <taxon>Littorinidae</taxon>
        <taxon>Littorina</taxon>
    </lineage>
</organism>
<feature type="region of interest" description="Disordered" evidence="8">
    <location>
        <begin position="54"/>
        <end position="77"/>
    </location>
</feature>
<dbReference type="EMBL" id="JBAMIC010000003">
    <property type="protein sequence ID" value="KAK7109863.1"/>
    <property type="molecule type" value="Genomic_DNA"/>
</dbReference>
<dbReference type="PANTHER" id="PTHR24058:SF22">
    <property type="entry name" value="DUAL SPECIFICITY TYROSINE-PHOSPHORYLATION-REGULATED KINASE 4"/>
    <property type="match status" value="1"/>
</dbReference>
<feature type="compositionally biased region" description="Polar residues" evidence="8">
    <location>
        <begin position="721"/>
        <end position="739"/>
    </location>
</feature>
<dbReference type="GO" id="GO:0005856">
    <property type="term" value="C:cytoskeleton"/>
    <property type="evidence" value="ECO:0007669"/>
    <property type="project" value="TreeGrafter"/>
</dbReference>
<dbReference type="Gene3D" id="3.30.200.20">
    <property type="entry name" value="Phosphorylase Kinase, domain 1"/>
    <property type="match status" value="1"/>
</dbReference>
<dbReference type="GO" id="GO:0005524">
    <property type="term" value="F:ATP binding"/>
    <property type="evidence" value="ECO:0007669"/>
    <property type="project" value="UniProtKB-UniRule"/>
</dbReference>
<evidence type="ECO:0000313" key="11">
    <source>
        <dbReference type="Proteomes" id="UP001374579"/>
    </source>
</evidence>
<feature type="compositionally biased region" description="Basic and acidic residues" evidence="8">
    <location>
        <begin position="678"/>
        <end position="691"/>
    </location>
</feature>
<evidence type="ECO:0000313" key="10">
    <source>
        <dbReference type="EMBL" id="KAK7109863.1"/>
    </source>
</evidence>
<dbReference type="AlphaFoldDB" id="A0AAN9GI91"/>
<dbReference type="GO" id="GO:0005634">
    <property type="term" value="C:nucleus"/>
    <property type="evidence" value="ECO:0007669"/>
    <property type="project" value="TreeGrafter"/>
</dbReference>
<keyword evidence="11" id="KW-1185">Reference proteome</keyword>
<proteinExistence type="inferred from homology"/>
<dbReference type="Gene3D" id="1.10.510.10">
    <property type="entry name" value="Transferase(Phosphotransferase) domain 1"/>
    <property type="match status" value="1"/>
</dbReference>
<keyword evidence="6 7" id="KW-0067">ATP-binding</keyword>
<dbReference type="InterPro" id="IPR008271">
    <property type="entry name" value="Ser/Thr_kinase_AS"/>
</dbReference>
<comment type="similarity">
    <text evidence="1">Belongs to the protein kinase superfamily. CMGC Ser/Thr protein kinase family. MNB/DYRK subfamily.</text>
</comment>
<comment type="caution">
    <text evidence="10">The sequence shown here is derived from an EMBL/GenBank/DDBJ whole genome shotgun (WGS) entry which is preliminary data.</text>
</comment>
<keyword evidence="5" id="KW-0418">Kinase</keyword>
<dbReference type="Proteomes" id="UP001374579">
    <property type="component" value="Unassembled WGS sequence"/>
</dbReference>
<keyword evidence="3" id="KW-0808">Transferase</keyword>
<dbReference type="SMART" id="SM00220">
    <property type="entry name" value="S_TKc"/>
    <property type="match status" value="1"/>
</dbReference>
<dbReference type="PROSITE" id="PS50011">
    <property type="entry name" value="PROTEIN_KINASE_DOM"/>
    <property type="match status" value="1"/>
</dbReference>
<evidence type="ECO:0000256" key="6">
    <source>
        <dbReference type="ARBA" id="ARBA00022840"/>
    </source>
</evidence>
<protein>
    <recommendedName>
        <fullName evidence="9">Protein kinase domain-containing protein</fullName>
    </recommendedName>
</protein>
<dbReference type="GO" id="GO:0004674">
    <property type="term" value="F:protein serine/threonine kinase activity"/>
    <property type="evidence" value="ECO:0007669"/>
    <property type="project" value="UniProtKB-KW"/>
</dbReference>
<dbReference type="InterPro" id="IPR000719">
    <property type="entry name" value="Prot_kinase_dom"/>
</dbReference>
<evidence type="ECO:0000256" key="5">
    <source>
        <dbReference type="ARBA" id="ARBA00022777"/>
    </source>
</evidence>
<dbReference type="InterPro" id="IPR017441">
    <property type="entry name" value="Protein_kinase_ATP_BS"/>
</dbReference>
<dbReference type="PROSITE" id="PS00107">
    <property type="entry name" value="PROTEIN_KINASE_ATP"/>
    <property type="match status" value="1"/>
</dbReference>
<dbReference type="CDD" id="cd14210">
    <property type="entry name" value="PKc_DYRK"/>
    <property type="match status" value="1"/>
</dbReference>
<dbReference type="GO" id="GO:0005737">
    <property type="term" value="C:cytoplasm"/>
    <property type="evidence" value="ECO:0007669"/>
    <property type="project" value="TreeGrafter"/>
</dbReference>
<keyword evidence="2" id="KW-0723">Serine/threonine-protein kinase</keyword>
<sequence>MLNPQTRTRRLQKALLARLSLNNLPHSNEQNQLMLFGPPVARRVRLVQRTQSFNMQQEQEQKHAKRQQPQQPGFHTAHRATHVAHKSGHHHKGCVHAALDDSSMIPPHEGTQGGAAVTGKASGHNSVNIEQLFEDTYSLPPNRSPHYHYHGDQSGGSSVSLAGVQDVGVKGSKAMPASRLVAAHRRLSKTSGAVPASSASKSSVISSSSSVDPPVRRKASCIPSLRASVMSQSSASLKHGDVDGTLSRQLMSRAKSRGSSGSLVDAGLVFIPKPGQEALRENIAKLTDRERAEIKIFRMVYYLGQLSAKKMALDEGCKNDGFDDKDGFYVCKSKDHLLFRYEIMELLGKGTFGQVVKAWDHKTHSLVAMKIVKNERPFLKQAREEVRILEVLRKQDKHDSFNVVHILDSFKFRGHVCISFELMSISLHQLLKKTRGQGFSLCKIQKITRGILRCLDLLGKNHIIHCDIKPENILLKRTAPGHSATTGSNFSDHSIKVIDFGSSCYEQQQIYSYIQSRYYRAPEVIMGTRYTCAIDIWSLACVIGELYTARPLFSGDDEHDQLAAMIEVLGVPPESMINRCKRSEKFFSGTTPRYLSHPSRKMQRGLPSSITLASLFRDTEDTVFLDFMQRALIFDPALRMTASEALQHPWMLRGHGTKSASTCTRDPRTTPSLTGVGDPHKPKPVVEKSGDPELQVKGTQTLPPQSKTTKSSKTGSRASSVKTSTSRGVQCGSDNNSITAKLPSSLLRARSESASQLISRARTGPIVRLPTWTGR</sequence>
<dbReference type="PANTHER" id="PTHR24058">
    <property type="entry name" value="DUAL SPECIFICITY PROTEIN KINASE"/>
    <property type="match status" value="1"/>
</dbReference>
<feature type="compositionally biased region" description="Low complexity" evidence="8">
    <location>
        <begin position="191"/>
        <end position="211"/>
    </location>
</feature>
<evidence type="ECO:0000259" key="9">
    <source>
        <dbReference type="PROSITE" id="PS50011"/>
    </source>
</evidence>
<name>A0AAN9GI91_9CAEN</name>
<feature type="domain" description="Protein kinase" evidence="9">
    <location>
        <begin position="341"/>
        <end position="651"/>
    </location>
</feature>
<feature type="compositionally biased region" description="Low complexity" evidence="8">
    <location>
        <begin position="706"/>
        <end position="720"/>
    </location>
</feature>
<dbReference type="PROSITE" id="PS00108">
    <property type="entry name" value="PROTEIN_KINASE_ST"/>
    <property type="match status" value="1"/>
</dbReference>
<evidence type="ECO:0000256" key="4">
    <source>
        <dbReference type="ARBA" id="ARBA00022741"/>
    </source>
</evidence>
<feature type="region of interest" description="Disordered" evidence="8">
    <location>
        <begin position="653"/>
        <end position="775"/>
    </location>
</feature>
<evidence type="ECO:0000256" key="1">
    <source>
        <dbReference type="ARBA" id="ARBA00008867"/>
    </source>
</evidence>
<dbReference type="InterPro" id="IPR050494">
    <property type="entry name" value="Ser_Thr_dual-spec_kinase"/>
</dbReference>